<name>A0AA38X188_9EURO</name>
<feature type="compositionally biased region" description="Basic residues" evidence="1">
    <location>
        <begin position="273"/>
        <end position="291"/>
    </location>
</feature>
<evidence type="ECO:0000313" key="4">
    <source>
        <dbReference type="Proteomes" id="UP001172673"/>
    </source>
</evidence>
<dbReference type="InterPro" id="IPR029071">
    <property type="entry name" value="Ubiquitin-like_domsf"/>
</dbReference>
<dbReference type="PROSITE" id="PS50053">
    <property type="entry name" value="UBIQUITIN_2"/>
    <property type="match status" value="1"/>
</dbReference>
<dbReference type="EMBL" id="JAPDRK010000017">
    <property type="protein sequence ID" value="KAJ9604935.1"/>
    <property type="molecule type" value="Genomic_DNA"/>
</dbReference>
<dbReference type="Gene3D" id="3.10.20.90">
    <property type="entry name" value="Phosphatidylinositol 3-kinase Catalytic Subunit, Chain A, domain 1"/>
    <property type="match status" value="1"/>
</dbReference>
<evidence type="ECO:0000259" key="2">
    <source>
        <dbReference type="PROSITE" id="PS50053"/>
    </source>
</evidence>
<sequence>MDTLICISRPTNFSADLRTCNTVGDLVALLKKEKAELTEGWDKIPFFVDWDGKANGIPLNGPHYNPLAALPDPRPVFLNISSKILPYNVTIVNPNGVLSDNKTLSYTLPMKSCDTISQVKARIEQRTKIPTELQRLSIGKTVARDEDTLFTAIICENKVLDLCIKCLIEFEFCQTTTTVSSHLNELLIHVLERCAHEAGYDLRDLVFGFSKTSGDASHVFTSWLSDRTEHFRAKSVRGTVGENGLWDGDSIQILKMISKRKKDEDDGNDGNVVRKRQGTRIRGHTRFRARSRHESAQLPQHSPFLTLKIPRTQSTQEHNPEALPTLKLSHSRRTPATSTRVDNIQARPRIKLSFG</sequence>
<feature type="domain" description="Ubiquitin-like" evidence="2">
    <location>
        <begin position="87"/>
        <end position="149"/>
    </location>
</feature>
<dbReference type="SUPFAM" id="SSF54236">
    <property type="entry name" value="Ubiquitin-like"/>
    <property type="match status" value="1"/>
</dbReference>
<dbReference type="Pfam" id="PF00240">
    <property type="entry name" value="ubiquitin"/>
    <property type="match status" value="1"/>
</dbReference>
<proteinExistence type="predicted"/>
<evidence type="ECO:0000256" key="1">
    <source>
        <dbReference type="SAM" id="MobiDB-lite"/>
    </source>
</evidence>
<feature type="region of interest" description="Disordered" evidence="1">
    <location>
        <begin position="260"/>
        <end position="340"/>
    </location>
</feature>
<gene>
    <name evidence="3" type="ORF">H2200_010324</name>
</gene>
<dbReference type="InterPro" id="IPR000626">
    <property type="entry name" value="Ubiquitin-like_dom"/>
</dbReference>
<dbReference type="AlphaFoldDB" id="A0AA38X188"/>
<organism evidence="3 4">
    <name type="scientific">Cladophialophora chaetospira</name>
    <dbReference type="NCBI Taxonomy" id="386627"/>
    <lineage>
        <taxon>Eukaryota</taxon>
        <taxon>Fungi</taxon>
        <taxon>Dikarya</taxon>
        <taxon>Ascomycota</taxon>
        <taxon>Pezizomycotina</taxon>
        <taxon>Eurotiomycetes</taxon>
        <taxon>Chaetothyriomycetidae</taxon>
        <taxon>Chaetothyriales</taxon>
        <taxon>Herpotrichiellaceae</taxon>
        <taxon>Cladophialophora</taxon>
    </lineage>
</organism>
<dbReference type="CDD" id="cd17039">
    <property type="entry name" value="Ubl_ubiquitin_like"/>
    <property type="match status" value="1"/>
</dbReference>
<dbReference type="Proteomes" id="UP001172673">
    <property type="component" value="Unassembled WGS sequence"/>
</dbReference>
<accession>A0AA38X188</accession>
<evidence type="ECO:0000313" key="3">
    <source>
        <dbReference type="EMBL" id="KAJ9604935.1"/>
    </source>
</evidence>
<reference evidence="3" key="1">
    <citation type="submission" date="2022-10" db="EMBL/GenBank/DDBJ databases">
        <title>Culturing micro-colonial fungi from biological soil crusts in the Mojave desert and describing Neophaeococcomyces mojavensis, and introducing the new genera and species Taxawa tesnikishii.</title>
        <authorList>
            <person name="Kurbessoian T."/>
            <person name="Stajich J.E."/>
        </authorList>
    </citation>
    <scope>NUCLEOTIDE SEQUENCE</scope>
    <source>
        <strain evidence="3">TK_41</strain>
    </source>
</reference>
<protein>
    <recommendedName>
        <fullName evidence="2">Ubiquitin-like domain-containing protein</fullName>
    </recommendedName>
</protein>
<comment type="caution">
    <text evidence="3">The sequence shown here is derived from an EMBL/GenBank/DDBJ whole genome shotgun (WGS) entry which is preliminary data.</text>
</comment>
<keyword evidence="4" id="KW-1185">Reference proteome</keyword>